<dbReference type="RefSeq" id="WP_099956967.1">
    <property type="nucleotide sequence ID" value="NZ_CP028844.1"/>
</dbReference>
<proteinExistence type="predicted"/>
<dbReference type="Proteomes" id="UP000244755">
    <property type="component" value="Chromosome 2"/>
</dbReference>
<dbReference type="EMBL" id="CP028844">
    <property type="protein sequence ID" value="AWB25298.1"/>
    <property type="molecule type" value="Genomic_DNA"/>
</dbReference>
<reference evidence="2 3" key="1">
    <citation type="submission" date="2018-04" db="EMBL/GenBank/DDBJ databases">
        <title>Methylobacterium sp. PR1016A genome.</title>
        <authorList>
            <person name="Park W."/>
        </authorList>
    </citation>
    <scope>NUCLEOTIDE SEQUENCE [LARGE SCALE GENOMIC DNA]</scope>
    <source>
        <strain evidence="2 3">PR1016A</strain>
    </source>
</reference>
<dbReference type="OrthoDB" id="7572866at2"/>
<evidence type="ECO:0000313" key="2">
    <source>
        <dbReference type="EMBL" id="AWB25298.1"/>
    </source>
</evidence>
<name>A0A2R4WUV9_9HYPH</name>
<protein>
    <recommendedName>
        <fullName evidence="4">Heme-binding protein</fullName>
    </recommendedName>
</protein>
<keyword evidence="1" id="KW-0732">Signal</keyword>
<feature type="signal peptide" evidence="1">
    <location>
        <begin position="1"/>
        <end position="18"/>
    </location>
</feature>
<keyword evidence="3" id="KW-1185">Reference proteome</keyword>
<sequence length="165" mass="17048">MRNLIMALLCLTAAPAHAEGFALRDLAAVAASAGTALGFGFVSRAAPERLTLICTTCEGAPMVDLLLGRQTDGTEERVRAGRTSMAQLEAICRERSPDCRLSGLSVAPAVGWATTYGVGSSAGATAIILRGGDLLTIRALAGSREAAARQVEILARTVAPRIVGR</sequence>
<accession>A0A2R4WUV9</accession>
<evidence type="ECO:0000256" key="1">
    <source>
        <dbReference type="SAM" id="SignalP"/>
    </source>
</evidence>
<organism evidence="2 3">
    <name type="scientific">Methylobacterium currus</name>
    <dbReference type="NCBI Taxonomy" id="2051553"/>
    <lineage>
        <taxon>Bacteria</taxon>
        <taxon>Pseudomonadati</taxon>
        <taxon>Pseudomonadota</taxon>
        <taxon>Alphaproteobacteria</taxon>
        <taxon>Hyphomicrobiales</taxon>
        <taxon>Methylobacteriaceae</taxon>
        <taxon>Methylobacterium</taxon>
    </lineage>
</organism>
<dbReference type="KEGG" id="mee:DA075_30710"/>
<dbReference type="AlphaFoldDB" id="A0A2R4WUV9"/>
<feature type="chain" id="PRO_5015332180" description="Heme-binding protein" evidence="1">
    <location>
        <begin position="19"/>
        <end position="165"/>
    </location>
</feature>
<evidence type="ECO:0000313" key="3">
    <source>
        <dbReference type="Proteomes" id="UP000244755"/>
    </source>
</evidence>
<gene>
    <name evidence="2" type="ORF">DA075_30710</name>
</gene>
<evidence type="ECO:0008006" key="4">
    <source>
        <dbReference type="Google" id="ProtNLM"/>
    </source>
</evidence>